<feature type="region of interest" description="Disordered" evidence="1">
    <location>
        <begin position="378"/>
        <end position="437"/>
    </location>
</feature>
<reference evidence="2 3" key="1">
    <citation type="submission" date="2019-03" db="EMBL/GenBank/DDBJ databases">
        <authorList>
            <person name="Kim M.K.M."/>
        </authorList>
    </citation>
    <scope>NUCLEOTIDE SEQUENCE [LARGE SCALE GENOMIC DNA]</scope>
    <source>
        <strain evidence="2 3">18JY15-6</strain>
    </source>
</reference>
<dbReference type="Proteomes" id="UP000295453">
    <property type="component" value="Unassembled WGS sequence"/>
</dbReference>
<accession>A0A4V2NXE1</accession>
<feature type="compositionally biased region" description="Polar residues" evidence="1">
    <location>
        <begin position="380"/>
        <end position="396"/>
    </location>
</feature>
<evidence type="ECO:0000256" key="1">
    <source>
        <dbReference type="SAM" id="MobiDB-lite"/>
    </source>
</evidence>
<protein>
    <submittedName>
        <fullName evidence="2">Uncharacterized protein</fullName>
    </submittedName>
</protein>
<dbReference type="OrthoDB" id="3788264at2"/>
<evidence type="ECO:0000313" key="2">
    <source>
        <dbReference type="EMBL" id="TCJ20932.1"/>
    </source>
</evidence>
<proteinExistence type="predicted"/>
<feature type="compositionally biased region" description="Low complexity" evidence="1">
    <location>
        <begin position="397"/>
        <end position="424"/>
    </location>
</feature>
<sequence>MDTTPPPNQPILGSVTQLLGGGGPLGGLTSGLSTLTNHTTTTYDVPTVSVRNLAAPTAKTAPAPAPATTMLATTKAAPAAGIPAPSKGTTPAADLAATSGLAATSAPAAAPKPKAAMTTTSKVASPAADCACDLTVGTPTVNGTAAGSSGSAQAPAGKPSTVAVPVTNTGSFTVSALSVSGPGGAMKCGTTTLAAAASTTCNGTYTPTAGEQSAPVYATGSTPDGSNPSATGLLFVTGLAGAAGSSGTSTGNTGSTTGGSPAGGTPDEDCNCILTAGTPTVGGQAAGAPEIAKVPTGQSTTASIPVYNAGDKTVTNLSASSPEGSLTCADTELAPTESTACSAPIKPEAGDQVVPITVYGTTPEGGSTTTQGIAYVTGVTDGSQPTDGSTTPGSSEPTDGGTTPTNGTTTPGSTDGSQPTGGTDCPAGSITVDGTKYPVNGTTVTINGVDYPVKDGSVTVNGTTYPVTPG</sequence>
<evidence type="ECO:0000313" key="3">
    <source>
        <dbReference type="Proteomes" id="UP000295453"/>
    </source>
</evidence>
<gene>
    <name evidence="2" type="ORF">EPD65_15975</name>
</gene>
<feature type="non-terminal residue" evidence="2">
    <location>
        <position position="470"/>
    </location>
</feature>
<feature type="compositionally biased region" description="Low complexity" evidence="1">
    <location>
        <begin position="244"/>
        <end position="255"/>
    </location>
</feature>
<dbReference type="AlphaFoldDB" id="A0A4V2NXE1"/>
<comment type="caution">
    <text evidence="2">The sequence shown here is derived from an EMBL/GenBank/DDBJ whole genome shotgun (WGS) entry which is preliminary data.</text>
</comment>
<keyword evidence="3" id="KW-1185">Reference proteome</keyword>
<dbReference type="EMBL" id="SJZJ01000047">
    <property type="protein sequence ID" value="TCJ20932.1"/>
    <property type="molecule type" value="Genomic_DNA"/>
</dbReference>
<organism evidence="2 3">
    <name type="scientific">Nocardioides jejuensis</name>
    <dbReference type="NCBI Taxonomy" id="2502782"/>
    <lineage>
        <taxon>Bacteria</taxon>
        <taxon>Bacillati</taxon>
        <taxon>Actinomycetota</taxon>
        <taxon>Actinomycetes</taxon>
        <taxon>Propionibacteriales</taxon>
        <taxon>Nocardioidaceae</taxon>
        <taxon>Nocardioides</taxon>
    </lineage>
</organism>
<name>A0A4V2NXE1_9ACTN</name>
<feature type="region of interest" description="Disordered" evidence="1">
    <location>
        <begin position="244"/>
        <end position="265"/>
    </location>
</feature>